<dbReference type="InterPro" id="IPR050770">
    <property type="entry name" value="Intradiol_RC_Dioxygenase"/>
</dbReference>
<evidence type="ECO:0000313" key="8">
    <source>
        <dbReference type="EMBL" id="SEB16795.1"/>
    </source>
</evidence>
<dbReference type="EMBL" id="FNRQ01000007">
    <property type="protein sequence ID" value="SEB16795.1"/>
    <property type="molecule type" value="Genomic_DNA"/>
</dbReference>
<dbReference type="InterPro" id="IPR000627">
    <property type="entry name" value="Intradiol_dOase_C"/>
</dbReference>
<dbReference type="RefSeq" id="WP_090536031.1">
    <property type="nucleotide sequence ID" value="NZ_FNRQ01000007.1"/>
</dbReference>
<dbReference type="PROSITE" id="PS00083">
    <property type="entry name" value="INTRADIOL_DIOXYGENAS"/>
    <property type="match status" value="1"/>
</dbReference>
<protein>
    <submittedName>
        <fullName evidence="8">Hydroxyquinol 1,2-dioxygenase</fullName>
    </submittedName>
</protein>
<dbReference type="InterPro" id="IPR007535">
    <property type="entry name" value="Catechol_dOase_N"/>
</dbReference>
<evidence type="ECO:0000256" key="3">
    <source>
        <dbReference type="ARBA" id="ARBA00022723"/>
    </source>
</evidence>
<comment type="cofactor">
    <cofactor evidence="1">
        <name>Fe(3+)</name>
        <dbReference type="ChEBI" id="CHEBI:29034"/>
    </cofactor>
</comment>
<evidence type="ECO:0000256" key="2">
    <source>
        <dbReference type="ARBA" id="ARBA00007825"/>
    </source>
</evidence>
<dbReference type="GO" id="GO:0018576">
    <property type="term" value="F:catechol 1,2-dioxygenase activity"/>
    <property type="evidence" value="ECO:0007669"/>
    <property type="project" value="InterPro"/>
</dbReference>
<dbReference type="InterPro" id="IPR015889">
    <property type="entry name" value="Intradiol_dOase_core"/>
</dbReference>
<dbReference type="AlphaFoldDB" id="A0A1H4H4S6"/>
<dbReference type="SUPFAM" id="SSF49482">
    <property type="entry name" value="Aromatic compound dioxygenase"/>
    <property type="match status" value="1"/>
</dbReference>
<dbReference type="OrthoDB" id="9800887at2"/>
<keyword evidence="4 8" id="KW-0223">Dioxygenase</keyword>
<evidence type="ECO:0000313" key="9">
    <source>
        <dbReference type="Proteomes" id="UP000198638"/>
    </source>
</evidence>
<dbReference type="GO" id="GO:0009712">
    <property type="term" value="P:catechol-containing compound metabolic process"/>
    <property type="evidence" value="ECO:0007669"/>
    <property type="project" value="InterPro"/>
</dbReference>
<comment type="similarity">
    <text evidence="2">Belongs to the intradiol ring-cleavage dioxygenase family.</text>
</comment>
<gene>
    <name evidence="8" type="ORF">SAMN05192564_107222</name>
</gene>
<sequence length="288" mass="32308">MRNMTETELTEVVLERYSNTPDERLRTVLQSLIRHLHAFVRDVRLTESEWNTGIEFLTRTGQISDNKRQEMILLSDNLGVSALVNMVSAGVKEGATESTVLGPFYVPGSPERKWGESVLLRDGDDTPLVIHGRVVDGNGEPVPDATIEIWQTDANGMYDIQDKSQPEDNLRGWYRAKPDGAFLMKTIRPTSYPIPTDGPVGELLRATARSPFRPAHLHAIVSAPGFRKLTTHLFDAEDPYLDSDVVFAVKSSLIREFRRNDSPEAAEKFGVRGPFWELANDFVLTRNG</sequence>
<name>A0A1H4H4S6_9BURK</name>
<reference evidence="9" key="1">
    <citation type="submission" date="2016-10" db="EMBL/GenBank/DDBJ databases">
        <authorList>
            <person name="Varghese N."/>
            <person name="Submissions S."/>
        </authorList>
    </citation>
    <scope>NUCLEOTIDE SEQUENCE [LARGE SCALE GENOMIC DNA]</scope>
    <source>
        <strain evidence="9">LMG 24000</strain>
    </source>
</reference>
<keyword evidence="6" id="KW-0408">Iron</keyword>
<organism evidence="8 9">
    <name type="scientific">Paraburkholderia sartisoli</name>
    <dbReference type="NCBI Taxonomy" id="83784"/>
    <lineage>
        <taxon>Bacteria</taxon>
        <taxon>Pseudomonadati</taxon>
        <taxon>Pseudomonadota</taxon>
        <taxon>Betaproteobacteria</taxon>
        <taxon>Burkholderiales</taxon>
        <taxon>Burkholderiaceae</taxon>
        <taxon>Paraburkholderia</taxon>
    </lineage>
</organism>
<dbReference type="Proteomes" id="UP000198638">
    <property type="component" value="Unassembled WGS sequence"/>
</dbReference>
<evidence type="ECO:0000259" key="7">
    <source>
        <dbReference type="PROSITE" id="PS00083"/>
    </source>
</evidence>
<dbReference type="Pfam" id="PF00775">
    <property type="entry name" value="Dioxygenase_C"/>
    <property type="match status" value="1"/>
</dbReference>
<evidence type="ECO:0000256" key="4">
    <source>
        <dbReference type="ARBA" id="ARBA00022964"/>
    </source>
</evidence>
<dbReference type="GO" id="GO:0008199">
    <property type="term" value="F:ferric iron binding"/>
    <property type="evidence" value="ECO:0007669"/>
    <property type="project" value="InterPro"/>
</dbReference>
<dbReference type="STRING" id="83784.SAMN05192564_107222"/>
<keyword evidence="9" id="KW-1185">Reference proteome</keyword>
<dbReference type="PANTHER" id="PTHR33711:SF7">
    <property type="entry name" value="INTRADIOL RING-CLEAVAGE DIOXYGENASES DOMAIN-CONTAINING PROTEIN-RELATED"/>
    <property type="match status" value="1"/>
</dbReference>
<evidence type="ECO:0000256" key="1">
    <source>
        <dbReference type="ARBA" id="ARBA00001965"/>
    </source>
</evidence>
<dbReference type="Gene3D" id="2.60.130.10">
    <property type="entry name" value="Aromatic compound dioxygenase"/>
    <property type="match status" value="1"/>
</dbReference>
<feature type="domain" description="Intradiol ring-cleavage dioxygenases" evidence="7">
    <location>
        <begin position="130"/>
        <end position="158"/>
    </location>
</feature>
<dbReference type="PANTHER" id="PTHR33711">
    <property type="entry name" value="DIOXYGENASE, PUTATIVE (AFU_ORTHOLOGUE AFUA_2G02910)-RELATED"/>
    <property type="match status" value="1"/>
</dbReference>
<keyword evidence="5" id="KW-0560">Oxidoreductase</keyword>
<evidence type="ECO:0000256" key="5">
    <source>
        <dbReference type="ARBA" id="ARBA00023002"/>
    </source>
</evidence>
<keyword evidence="3" id="KW-0479">Metal-binding</keyword>
<dbReference type="Pfam" id="PF04444">
    <property type="entry name" value="Dioxygenase_N"/>
    <property type="match status" value="1"/>
</dbReference>
<proteinExistence type="inferred from homology"/>
<accession>A0A1H4H4S6</accession>
<dbReference type="CDD" id="cd03461">
    <property type="entry name" value="1_2-HQD"/>
    <property type="match status" value="1"/>
</dbReference>
<dbReference type="InterPro" id="IPR039390">
    <property type="entry name" value="1_2-HQD/HQD"/>
</dbReference>
<evidence type="ECO:0000256" key="6">
    <source>
        <dbReference type="ARBA" id="ARBA00023004"/>
    </source>
</evidence>